<dbReference type="EMBL" id="JBHSGS010000050">
    <property type="protein sequence ID" value="MFC4719956.1"/>
    <property type="molecule type" value="Genomic_DNA"/>
</dbReference>
<protein>
    <submittedName>
        <fullName evidence="2">C39 family peptidase</fullName>
    </submittedName>
</protein>
<evidence type="ECO:0000313" key="2">
    <source>
        <dbReference type="EMBL" id="MFC4719956.1"/>
    </source>
</evidence>
<keyword evidence="3" id="KW-1185">Reference proteome</keyword>
<feature type="domain" description="Peptidase C39-like" evidence="1">
    <location>
        <begin position="8"/>
        <end position="118"/>
    </location>
</feature>
<accession>A0ABV9MVB8</accession>
<evidence type="ECO:0000313" key="3">
    <source>
        <dbReference type="Proteomes" id="UP001595969"/>
    </source>
</evidence>
<dbReference type="Proteomes" id="UP001595969">
    <property type="component" value="Unassembled WGS sequence"/>
</dbReference>
<dbReference type="Pfam" id="PF13529">
    <property type="entry name" value="Peptidase_C39_2"/>
    <property type="match status" value="1"/>
</dbReference>
<gene>
    <name evidence="2" type="ORF">ACFO5I_09480</name>
</gene>
<organism evidence="2 3">
    <name type="scientific">Enterococcus lemanii</name>
    <dbReference type="NCBI Taxonomy" id="1159752"/>
    <lineage>
        <taxon>Bacteria</taxon>
        <taxon>Bacillati</taxon>
        <taxon>Bacillota</taxon>
        <taxon>Bacilli</taxon>
        <taxon>Lactobacillales</taxon>
        <taxon>Enterococcaceae</taxon>
        <taxon>Enterococcus</taxon>
    </lineage>
</organism>
<dbReference type="PANTHER" id="PTHR37806">
    <property type="entry name" value="LMO0724 PROTEIN"/>
    <property type="match status" value="1"/>
</dbReference>
<dbReference type="RefSeq" id="WP_204654800.1">
    <property type="nucleotide sequence ID" value="NZ_JAFBFD010000039.1"/>
</dbReference>
<evidence type="ECO:0000259" key="1">
    <source>
        <dbReference type="Pfam" id="PF13529"/>
    </source>
</evidence>
<dbReference type="InterPro" id="IPR039564">
    <property type="entry name" value="Peptidase_C39-like"/>
</dbReference>
<reference evidence="3" key="1">
    <citation type="journal article" date="2019" name="Int. J. Syst. Evol. Microbiol.">
        <title>The Global Catalogue of Microorganisms (GCM) 10K type strain sequencing project: providing services to taxonomists for standard genome sequencing and annotation.</title>
        <authorList>
            <consortium name="The Broad Institute Genomics Platform"/>
            <consortium name="The Broad Institute Genome Sequencing Center for Infectious Disease"/>
            <person name="Wu L."/>
            <person name="Ma J."/>
        </authorList>
    </citation>
    <scope>NUCLEOTIDE SEQUENCE [LARGE SCALE GENOMIC DNA]</scope>
    <source>
        <strain evidence="3">CGMCC 1.19032</strain>
    </source>
</reference>
<name>A0ABV9MVB8_9ENTE</name>
<dbReference type="PANTHER" id="PTHR37806:SF1">
    <property type="entry name" value="PEPTIDASE C39-LIKE DOMAIN-CONTAINING PROTEIN"/>
    <property type="match status" value="1"/>
</dbReference>
<comment type="caution">
    <text evidence="2">The sequence shown here is derived from an EMBL/GenBank/DDBJ whole genome shotgun (WGS) entry which is preliminary data.</text>
</comment>
<proteinExistence type="predicted"/>
<sequence length="149" mass="16819">MEYADGFKGDPNEGFVGDMNDEFWAMGVFVSPIADLANQYAPIGYTVVASEKTPLDDLLEQVASGQPVWTLVTIDFIPPENSDYKLWETRNGELYLTTNIHAAVITGFNDTYIYVNDPLETKDRPIARQQFEQTFNEMGNQSLYFTPIS</sequence>
<dbReference type="Gene3D" id="3.90.70.10">
    <property type="entry name" value="Cysteine proteinases"/>
    <property type="match status" value="1"/>
</dbReference>